<dbReference type="PROSITE" id="PS50847">
    <property type="entry name" value="GRAM_POS_ANCHORING"/>
    <property type="match status" value="1"/>
</dbReference>
<evidence type="ECO:0000256" key="2">
    <source>
        <dbReference type="ARBA" id="ARBA00022525"/>
    </source>
</evidence>
<feature type="compositionally biased region" description="Low complexity" evidence="5">
    <location>
        <begin position="779"/>
        <end position="807"/>
    </location>
</feature>
<dbReference type="InterPro" id="IPR019931">
    <property type="entry name" value="LPXTG_anchor"/>
</dbReference>
<dbReference type="Gene3D" id="3.80.10.10">
    <property type="entry name" value="Ribonuclease Inhibitor"/>
    <property type="match status" value="4"/>
</dbReference>
<dbReference type="InterPro" id="IPR053139">
    <property type="entry name" value="Surface_bspA-like"/>
</dbReference>
<evidence type="ECO:0000256" key="1">
    <source>
        <dbReference type="ARBA" id="ARBA00022512"/>
    </source>
</evidence>
<organism evidence="8 9">
    <name type="scientific">Levilactobacillus tangyuanensis</name>
    <dbReference type="NCBI Taxonomy" id="2486021"/>
    <lineage>
        <taxon>Bacteria</taxon>
        <taxon>Bacillati</taxon>
        <taxon>Bacillota</taxon>
        <taxon>Bacilli</taxon>
        <taxon>Lactobacillales</taxon>
        <taxon>Lactobacillaceae</taxon>
        <taxon>Levilactobacillus</taxon>
    </lineage>
</organism>
<dbReference type="Pfam" id="PF13306">
    <property type="entry name" value="LRR_5"/>
    <property type="match status" value="2"/>
</dbReference>
<name>A0ABW1TRM0_9LACO</name>
<accession>A0ABW1TRM0</accession>
<keyword evidence="6" id="KW-0472">Membrane</keyword>
<feature type="transmembrane region" description="Helical" evidence="6">
    <location>
        <begin position="935"/>
        <end position="952"/>
    </location>
</feature>
<keyword evidence="1" id="KW-0134">Cell wall</keyword>
<keyword evidence="3" id="KW-0732">Signal</keyword>
<evidence type="ECO:0000259" key="7">
    <source>
        <dbReference type="PROSITE" id="PS50847"/>
    </source>
</evidence>
<feature type="region of interest" description="Disordered" evidence="5">
    <location>
        <begin position="766"/>
        <end position="839"/>
    </location>
</feature>
<evidence type="ECO:0000256" key="6">
    <source>
        <dbReference type="SAM" id="Phobius"/>
    </source>
</evidence>
<feature type="compositionally biased region" description="Low complexity" evidence="5">
    <location>
        <begin position="821"/>
        <end position="837"/>
    </location>
</feature>
<evidence type="ECO:0000256" key="4">
    <source>
        <dbReference type="ARBA" id="ARBA00023088"/>
    </source>
</evidence>
<keyword evidence="2" id="KW-0964">Secreted</keyword>
<comment type="caution">
    <text evidence="8">The sequence shown here is derived from an EMBL/GenBank/DDBJ whole genome shotgun (WGS) entry which is preliminary data.</text>
</comment>
<feature type="region of interest" description="Disordered" evidence="5">
    <location>
        <begin position="1"/>
        <end position="131"/>
    </location>
</feature>
<dbReference type="InterPro" id="IPR032675">
    <property type="entry name" value="LRR_dom_sf"/>
</dbReference>
<feature type="compositionally biased region" description="Polar residues" evidence="5">
    <location>
        <begin position="82"/>
        <end position="93"/>
    </location>
</feature>
<evidence type="ECO:0000256" key="5">
    <source>
        <dbReference type="SAM" id="MobiDB-lite"/>
    </source>
</evidence>
<feature type="domain" description="Gram-positive cocci surface proteins LPxTG" evidence="7">
    <location>
        <begin position="926"/>
        <end position="959"/>
    </location>
</feature>
<keyword evidence="4" id="KW-0572">Peptidoglycan-anchor</keyword>
<gene>
    <name evidence="8" type="ORF">ACFQET_07835</name>
</gene>
<feature type="compositionally biased region" description="Polar residues" evidence="5">
    <location>
        <begin position="101"/>
        <end position="112"/>
    </location>
</feature>
<feature type="compositionally biased region" description="Basic and acidic residues" evidence="5">
    <location>
        <begin position="113"/>
        <end position="131"/>
    </location>
</feature>
<keyword evidence="6" id="KW-0812">Transmembrane</keyword>
<keyword evidence="9" id="KW-1185">Reference proteome</keyword>
<sequence>MADGHVAHADTNPGSAADNSSLVVASQSDSGFKGVSASSNAAIPGTGSGSAIQQAPSSDGVGPAATESGSKDTDKSSTTSKVGAQQNVKSPQNNEKDDSNHVTSGLPNATEQKSTRDFVPEKTDTTVKEATDEVSQTSLTYALNDQGTAYTVTGFAGGNTGEHTTNLVIPDDYLGKPVVAVGAGAFKGAGLTSVTLGQQIQWIEANAFENNALKSIVLPNGLWSVGAEAFANNQLTSVDLNQVVAINSGAFENNAITNLLVPNTVTGIGEQAFMNNAITTLNLSDQVTTIGTGAFENNAIGGALVLPETLTGLGDEAFANNQLTGVTLDNGLSVINTGVFSHNLLGGPLILPTTITSVGDEGFSYNRLTGVTLNDIITSIGTAAFAHNLIGGSLTLPESLQDLGDQAFYDNRLTALTLNHQITGIGTQTFADNQLTGVLAMPDNITHIGEEAFDGDALTGLTGGAKLETIEQSAFLGDHLTGVLNLADTLTVIGHDAFAGNNLTGLTGGANLETINDRAFDNNRLAGTLELSDTVHDVGQYAFAHNDLVDLQLGDAVNSLENYSFAYNDLKKINATGKIGTIGDFAFAGQRNLDHVETAALVANQNGTVTTTVFNVRTAIMKRLGLSNLDIAGLSFIDTDTQAVLTYDGVNDTLTLPLNFEGATIIVSLNTDSTDTGRYGVTNLTLDMTRRVVADVAIPSNLVDEGMSDYLAIIGADKDENVAGYVGQTVTVDVPKVPGWVADKSTIQATVNANGTITAIEAVIYSPDTNPHTGHDQPTDPTDPTGPTGPTGPTTPTDPTNPTGPTEPADPVSPADPSEPTTPVNPTTPTTGDGVTPMAPIVDDHKAALIQPAVKSGVDTRWTYRHDASTKRMGHPSQSSEPQRIVSGRFEQTGQADRATFTNNMVKTGHQQAVTATGPSSAERRLPQTNDHPTGWQWLGWALLTMLGWLGFSKKKRRQ</sequence>
<evidence type="ECO:0000256" key="3">
    <source>
        <dbReference type="ARBA" id="ARBA00022729"/>
    </source>
</evidence>
<keyword evidence="6" id="KW-1133">Transmembrane helix</keyword>
<evidence type="ECO:0000313" key="8">
    <source>
        <dbReference type="EMBL" id="MFC6275423.1"/>
    </source>
</evidence>
<dbReference type="PANTHER" id="PTHR45661">
    <property type="entry name" value="SURFACE ANTIGEN"/>
    <property type="match status" value="1"/>
</dbReference>
<dbReference type="RefSeq" id="WP_164510999.1">
    <property type="nucleotide sequence ID" value="NZ_JBHSSJ010000009.1"/>
</dbReference>
<protein>
    <submittedName>
        <fullName evidence="8">Leucine-rich repeat protein</fullName>
    </submittedName>
</protein>
<feature type="compositionally biased region" description="Polar residues" evidence="5">
    <location>
        <begin position="12"/>
        <end position="41"/>
    </location>
</feature>
<dbReference type="Proteomes" id="UP001596191">
    <property type="component" value="Unassembled WGS sequence"/>
</dbReference>
<dbReference type="PANTHER" id="PTHR45661:SF3">
    <property type="entry name" value="IG-LIKE DOMAIN-CONTAINING PROTEIN"/>
    <property type="match status" value="1"/>
</dbReference>
<evidence type="ECO:0000313" key="9">
    <source>
        <dbReference type="Proteomes" id="UP001596191"/>
    </source>
</evidence>
<dbReference type="EMBL" id="JBHSSJ010000009">
    <property type="protein sequence ID" value="MFC6275423.1"/>
    <property type="molecule type" value="Genomic_DNA"/>
</dbReference>
<proteinExistence type="predicted"/>
<reference evidence="9" key="1">
    <citation type="journal article" date="2019" name="Int. J. Syst. Evol. Microbiol.">
        <title>The Global Catalogue of Microorganisms (GCM) 10K type strain sequencing project: providing services to taxonomists for standard genome sequencing and annotation.</title>
        <authorList>
            <consortium name="The Broad Institute Genomics Platform"/>
            <consortium name="The Broad Institute Genome Sequencing Center for Infectious Disease"/>
            <person name="Wu L."/>
            <person name="Ma J."/>
        </authorList>
    </citation>
    <scope>NUCLEOTIDE SEQUENCE [LARGE SCALE GENOMIC DNA]</scope>
    <source>
        <strain evidence="9">CCM 8907</strain>
    </source>
</reference>
<dbReference type="InterPro" id="IPR026906">
    <property type="entry name" value="LRR_5"/>
</dbReference>